<sequence length="146" mass="15696">MGTTCAPGVNAGWSFTRSAKSPGRARRLLLAQLAEWEVDEAAAGIAELLVSELVTNSVRHATRPTGRLLAVGAELAPGRLLRVEVADASDVPPVRREPQAGVDEGGRGLLLVDALSTHWGTYPRRHIGKVVWFTLDLKDPTPKNDQ</sequence>
<reference evidence="3 4" key="1">
    <citation type="submission" date="2020-03" db="EMBL/GenBank/DDBJ databases">
        <title>WGS of actinomycetes isolated from Thailand.</title>
        <authorList>
            <person name="Thawai C."/>
        </authorList>
    </citation>
    <scope>NUCLEOTIDE SEQUENCE [LARGE SCALE GENOMIC DNA]</scope>
    <source>
        <strain evidence="3 4">PRB2-1</strain>
    </source>
</reference>
<dbReference type="CDD" id="cd16936">
    <property type="entry name" value="HATPase_RsbW-like"/>
    <property type="match status" value="1"/>
</dbReference>
<proteinExistence type="predicted"/>
<keyword evidence="3" id="KW-0067">ATP-binding</keyword>
<dbReference type="InterPro" id="IPR050267">
    <property type="entry name" value="Anti-sigma-factor_SerPK"/>
</dbReference>
<comment type="caution">
    <text evidence="3">The sequence shown here is derived from an EMBL/GenBank/DDBJ whole genome shotgun (WGS) entry which is preliminary data.</text>
</comment>
<organism evidence="3 4">
    <name type="scientific">Actinacidiphila epipremni</name>
    <dbReference type="NCBI Taxonomy" id="2053013"/>
    <lineage>
        <taxon>Bacteria</taxon>
        <taxon>Bacillati</taxon>
        <taxon>Actinomycetota</taxon>
        <taxon>Actinomycetes</taxon>
        <taxon>Kitasatosporales</taxon>
        <taxon>Streptomycetaceae</taxon>
        <taxon>Actinacidiphila</taxon>
    </lineage>
</organism>
<keyword evidence="4" id="KW-1185">Reference proteome</keyword>
<dbReference type="InterPro" id="IPR036890">
    <property type="entry name" value="HATPase_C_sf"/>
</dbReference>
<feature type="domain" description="Histidine kinase/HSP90-like ATPase" evidence="2">
    <location>
        <begin position="24"/>
        <end position="134"/>
    </location>
</feature>
<dbReference type="RefSeq" id="WP_167983307.1">
    <property type="nucleotide sequence ID" value="NZ_JAATEJ010000009.1"/>
</dbReference>
<protein>
    <submittedName>
        <fullName evidence="3">ATP-binding protein</fullName>
    </submittedName>
</protein>
<keyword evidence="1" id="KW-0808">Transferase</keyword>
<keyword evidence="1" id="KW-0723">Serine/threonine-protein kinase</keyword>
<dbReference type="Gene3D" id="3.30.565.10">
    <property type="entry name" value="Histidine kinase-like ATPase, C-terminal domain"/>
    <property type="match status" value="1"/>
</dbReference>
<evidence type="ECO:0000259" key="2">
    <source>
        <dbReference type="Pfam" id="PF13581"/>
    </source>
</evidence>
<keyword evidence="3" id="KW-0547">Nucleotide-binding</keyword>
<dbReference type="Pfam" id="PF13581">
    <property type="entry name" value="HATPase_c_2"/>
    <property type="match status" value="1"/>
</dbReference>
<dbReference type="InterPro" id="IPR003594">
    <property type="entry name" value="HATPase_dom"/>
</dbReference>
<name>A0ABX0ZN31_9ACTN</name>
<evidence type="ECO:0000256" key="1">
    <source>
        <dbReference type="ARBA" id="ARBA00022527"/>
    </source>
</evidence>
<keyword evidence="1" id="KW-0418">Kinase</keyword>
<gene>
    <name evidence="3" type="ORF">HCN08_13610</name>
</gene>
<dbReference type="GO" id="GO:0005524">
    <property type="term" value="F:ATP binding"/>
    <property type="evidence" value="ECO:0007669"/>
    <property type="project" value="UniProtKB-KW"/>
</dbReference>
<dbReference type="Proteomes" id="UP000734511">
    <property type="component" value="Unassembled WGS sequence"/>
</dbReference>
<dbReference type="PANTHER" id="PTHR35526:SF3">
    <property type="entry name" value="ANTI-SIGMA-F FACTOR RSBW"/>
    <property type="match status" value="1"/>
</dbReference>
<accession>A0ABX0ZN31</accession>
<dbReference type="EMBL" id="JAATEJ010000009">
    <property type="protein sequence ID" value="NJP44430.1"/>
    <property type="molecule type" value="Genomic_DNA"/>
</dbReference>
<dbReference type="PANTHER" id="PTHR35526">
    <property type="entry name" value="ANTI-SIGMA-F FACTOR RSBW-RELATED"/>
    <property type="match status" value="1"/>
</dbReference>
<evidence type="ECO:0000313" key="3">
    <source>
        <dbReference type="EMBL" id="NJP44430.1"/>
    </source>
</evidence>
<dbReference type="SUPFAM" id="SSF55874">
    <property type="entry name" value="ATPase domain of HSP90 chaperone/DNA topoisomerase II/histidine kinase"/>
    <property type="match status" value="1"/>
</dbReference>
<evidence type="ECO:0000313" key="4">
    <source>
        <dbReference type="Proteomes" id="UP000734511"/>
    </source>
</evidence>